<sequence>MGVGTPYPNLNPSDIDFRVPQDQASPQETRPPHITQPPSHHTHPRPPSKSPTIPLHTTHPPSSSNTLIQHLNHPIAASIMTSSHPANHITSPAHPEAPQNQSNKSPSTSEPLDPTLAPQDQAPASEPHEALATSEAALAPGPLATSEAALSPGNQEVQDPPPPPRGPNPGGPAPKDAQIMRDGFQAATVDTMDDSHSPSPKDTQIMCDGVQATTVDTVDDSHSPSPKDTQIMRDGFQAATVDTVDDSHSPSVGRYAFGPKSVA</sequence>
<dbReference type="EMBL" id="VSWC01000041">
    <property type="protein sequence ID" value="KAA1104241.1"/>
    <property type="molecule type" value="Genomic_DNA"/>
</dbReference>
<dbReference type="PRINTS" id="PR01217">
    <property type="entry name" value="PRICHEXTENSN"/>
</dbReference>
<feature type="compositionally biased region" description="Polar residues" evidence="1">
    <location>
        <begin position="79"/>
        <end position="90"/>
    </location>
</feature>
<evidence type="ECO:0000313" key="2">
    <source>
        <dbReference type="EMBL" id="KAA1104241.1"/>
    </source>
</evidence>
<dbReference type="AlphaFoldDB" id="A0A5B0PSJ8"/>
<reference evidence="2 3" key="1">
    <citation type="submission" date="2019-05" db="EMBL/GenBank/DDBJ databases">
        <title>Emergence of the Ug99 lineage of the wheat stem rust pathogen through somatic hybridization.</title>
        <authorList>
            <person name="Li F."/>
            <person name="Upadhyaya N.M."/>
            <person name="Sperschneider J."/>
            <person name="Matny O."/>
            <person name="Nguyen-Phuc H."/>
            <person name="Mago R."/>
            <person name="Raley C."/>
            <person name="Miller M.E."/>
            <person name="Silverstein K.A.T."/>
            <person name="Henningsen E."/>
            <person name="Hirsch C.D."/>
            <person name="Visser B."/>
            <person name="Pretorius Z.A."/>
            <person name="Steffenson B.J."/>
            <person name="Schwessinger B."/>
            <person name="Dodds P.N."/>
            <person name="Figueroa M."/>
        </authorList>
    </citation>
    <scope>NUCLEOTIDE SEQUENCE [LARGE SCALE GENOMIC DNA]</scope>
    <source>
        <strain evidence="2">21-0</strain>
    </source>
</reference>
<accession>A0A5B0PSJ8</accession>
<evidence type="ECO:0000256" key="1">
    <source>
        <dbReference type="SAM" id="MobiDB-lite"/>
    </source>
</evidence>
<feature type="compositionally biased region" description="Polar residues" evidence="1">
    <location>
        <begin position="59"/>
        <end position="69"/>
    </location>
</feature>
<evidence type="ECO:0000313" key="3">
    <source>
        <dbReference type="Proteomes" id="UP000324748"/>
    </source>
</evidence>
<organism evidence="2 3">
    <name type="scientific">Puccinia graminis f. sp. tritici</name>
    <dbReference type="NCBI Taxonomy" id="56615"/>
    <lineage>
        <taxon>Eukaryota</taxon>
        <taxon>Fungi</taxon>
        <taxon>Dikarya</taxon>
        <taxon>Basidiomycota</taxon>
        <taxon>Pucciniomycotina</taxon>
        <taxon>Pucciniomycetes</taxon>
        <taxon>Pucciniales</taxon>
        <taxon>Pucciniaceae</taxon>
        <taxon>Puccinia</taxon>
    </lineage>
</organism>
<feature type="compositionally biased region" description="Pro residues" evidence="1">
    <location>
        <begin position="159"/>
        <end position="172"/>
    </location>
</feature>
<dbReference type="Proteomes" id="UP000324748">
    <property type="component" value="Unassembled WGS sequence"/>
</dbReference>
<comment type="caution">
    <text evidence="2">The sequence shown here is derived from an EMBL/GenBank/DDBJ whole genome shotgun (WGS) entry which is preliminary data.</text>
</comment>
<keyword evidence="3" id="KW-1185">Reference proteome</keyword>
<feature type="region of interest" description="Disordered" evidence="1">
    <location>
        <begin position="1"/>
        <end position="263"/>
    </location>
</feature>
<name>A0A5B0PSJ8_PUCGR</name>
<gene>
    <name evidence="2" type="ORF">PGT21_015859</name>
</gene>
<protein>
    <submittedName>
        <fullName evidence="2">Uncharacterized protein</fullName>
    </submittedName>
</protein>
<feature type="compositionally biased region" description="Polar residues" evidence="1">
    <location>
        <begin position="98"/>
        <end position="110"/>
    </location>
</feature>
<proteinExistence type="predicted"/>